<accession>A0ACB9ZRQ3</accession>
<protein>
    <submittedName>
        <fullName evidence="1">Uncharacterized protein</fullName>
    </submittedName>
</protein>
<gene>
    <name evidence="1" type="ORF">M9H77_36054</name>
</gene>
<dbReference type="Proteomes" id="UP001060085">
    <property type="component" value="Linkage Group LG08"/>
</dbReference>
<proteinExistence type="predicted"/>
<evidence type="ECO:0000313" key="1">
    <source>
        <dbReference type="EMBL" id="KAI5650049.1"/>
    </source>
</evidence>
<organism evidence="1 2">
    <name type="scientific">Catharanthus roseus</name>
    <name type="common">Madagascar periwinkle</name>
    <name type="synonym">Vinca rosea</name>
    <dbReference type="NCBI Taxonomy" id="4058"/>
    <lineage>
        <taxon>Eukaryota</taxon>
        <taxon>Viridiplantae</taxon>
        <taxon>Streptophyta</taxon>
        <taxon>Embryophyta</taxon>
        <taxon>Tracheophyta</taxon>
        <taxon>Spermatophyta</taxon>
        <taxon>Magnoliopsida</taxon>
        <taxon>eudicotyledons</taxon>
        <taxon>Gunneridae</taxon>
        <taxon>Pentapetalae</taxon>
        <taxon>asterids</taxon>
        <taxon>lamiids</taxon>
        <taxon>Gentianales</taxon>
        <taxon>Apocynaceae</taxon>
        <taxon>Rauvolfioideae</taxon>
        <taxon>Vinceae</taxon>
        <taxon>Catharanthinae</taxon>
        <taxon>Catharanthus</taxon>
    </lineage>
</organism>
<dbReference type="EMBL" id="CM044708">
    <property type="protein sequence ID" value="KAI5650049.1"/>
    <property type="molecule type" value="Genomic_DNA"/>
</dbReference>
<sequence length="154" mass="16862">MNGVRRHTRSGGRWHTRTGYKGMVARSWQAKGSLARNDGRGLCTVRTICPTASAKGTQKANEERFHIKTGSSIPTDYNEGNVYCFSSDCAAVIAERQGRNCSSIPRGLYQEGEEVVGIHAVGIGEVHRLHDIIRISVWSTVGFGTHFLPSFPTA</sequence>
<keyword evidence="2" id="KW-1185">Reference proteome</keyword>
<name>A0ACB9ZRQ3_CATRO</name>
<evidence type="ECO:0000313" key="2">
    <source>
        <dbReference type="Proteomes" id="UP001060085"/>
    </source>
</evidence>
<reference evidence="2" key="1">
    <citation type="journal article" date="2023" name="Nat. Plants">
        <title>Single-cell RNA sequencing provides a high-resolution roadmap for understanding the multicellular compartmentation of specialized metabolism.</title>
        <authorList>
            <person name="Sun S."/>
            <person name="Shen X."/>
            <person name="Li Y."/>
            <person name="Li Y."/>
            <person name="Wang S."/>
            <person name="Li R."/>
            <person name="Zhang H."/>
            <person name="Shen G."/>
            <person name="Guo B."/>
            <person name="Wei J."/>
            <person name="Xu J."/>
            <person name="St-Pierre B."/>
            <person name="Chen S."/>
            <person name="Sun C."/>
        </authorList>
    </citation>
    <scope>NUCLEOTIDE SEQUENCE [LARGE SCALE GENOMIC DNA]</scope>
</reference>
<comment type="caution">
    <text evidence="1">The sequence shown here is derived from an EMBL/GenBank/DDBJ whole genome shotgun (WGS) entry which is preliminary data.</text>
</comment>